<feature type="transmembrane region" description="Helical" evidence="9">
    <location>
        <begin position="277"/>
        <end position="295"/>
    </location>
</feature>
<dbReference type="GO" id="GO:0000155">
    <property type="term" value="F:phosphorelay sensor kinase activity"/>
    <property type="evidence" value="ECO:0007669"/>
    <property type="project" value="InterPro"/>
</dbReference>
<keyword evidence="9" id="KW-1133">Transmembrane helix</keyword>
<evidence type="ECO:0000313" key="11">
    <source>
        <dbReference type="EMBL" id="QJD84992.1"/>
    </source>
</evidence>
<evidence type="ECO:0000313" key="12">
    <source>
        <dbReference type="Proteomes" id="UP000502248"/>
    </source>
</evidence>
<dbReference type="Gene3D" id="1.10.287.130">
    <property type="match status" value="1"/>
</dbReference>
<reference evidence="11 12" key="1">
    <citation type="submission" date="2020-04" db="EMBL/GenBank/DDBJ databases">
        <title>Genome sequencing of novel species.</title>
        <authorList>
            <person name="Heo J."/>
            <person name="Kim S.-J."/>
            <person name="Kim J.-S."/>
            <person name="Hong S.-B."/>
            <person name="Kwon S.-W."/>
        </authorList>
    </citation>
    <scope>NUCLEOTIDE SEQUENCE [LARGE SCALE GENOMIC DNA]</scope>
    <source>
        <strain evidence="11 12">MFER-1</strain>
    </source>
</reference>
<dbReference type="PANTHER" id="PTHR43711">
    <property type="entry name" value="TWO-COMPONENT HISTIDINE KINASE"/>
    <property type="match status" value="1"/>
</dbReference>
<feature type="transmembrane region" description="Helical" evidence="9">
    <location>
        <begin position="335"/>
        <end position="355"/>
    </location>
</feature>
<keyword evidence="7" id="KW-0067">ATP-binding</keyword>
<organism evidence="11 12">
    <name type="scientific">Cohnella herbarum</name>
    <dbReference type="NCBI Taxonomy" id="2728023"/>
    <lineage>
        <taxon>Bacteria</taxon>
        <taxon>Bacillati</taxon>
        <taxon>Bacillota</taxon>
        <taxon>Bacilli</taxon>
        <taxon>Bacillales</taxon>
        <taxon>Paenibacillaceae</taxon>
        <taxon>Cohnella</taxon>
    </lineage>
</organism>
<dbReference type="SMART" id="SM00388">
    <property type="entry name" value="HisKA"/>
    <property type="match status" value="1"/>
</dbReference>
<name>A0A7Z2VKZ2_9BACL</name>
<feature type="transmembrane region" description="Helical" evidence="9">
    <location>
        <begin position="375"/>
        <end position="398"/>
    </location>
</feature>
<evidence type="ECO:0000256" key="2">
    <source>
        <dbReference type="ARBA" id="ARBA00012438"/>
    </source>
</evidence>
<comment type="catalytic activity">
    <reaction evidence="1">
        <text>ATP + protein L-histidine = ADP + protein N-phospho-L-histidine.</text>
        <dbReference type="EC" id="2.7.13.3"/>
    </reaction>
</comment>
<dbReference type="InterPro" id="IPR005467">
    <property type="entry name" value="His_kinase_dom"/>
</dbReference>
<dbReference type="KEGG" id="cheb:HH215_18595"/>
<dbReference type="SMART" id="SM00387">
    <property type="entry name" value="HATPase_c"/>
    <property type="match status" value="1"/>
</dbReference>
<keyword evidence="5" id="KW-0547">Nucleotide-binding</keyword>
<dbReference type="InterPro" id="IPR036890">
    <property type="entry name" value="HATPase_C_sf"/>
</dbReference>
<gene>
    <name evidence="11" type="ORF">HH215_18595</name>
</gene>
<dbReference type="Pfam" id="PF02518">
    <property type="entry name" value="HATPase_c"/>
    <property type="match status" value="1"/>
</dbReference>
<evidence type="ECO:0000256" key="3">
    <source>
        <dbReference type="ARBA" id="ARBA00022553"/>
    </source>
</evidence>
<dbReference type="InterPro" id="IPR036097">
    <property type="entry name" value="HisK_dim/P_sf"/>
</dbReference>
<evidence type="ECO:0000256" key="1">
    <source>
        <dbReference type="ARBA" id="ARBA00000085"/>
    </source>
</evidence>
<dbReference type="Proteomes" id="UP000502248">
    <property type="component" value="Chromosome"/>
</dbReference>
<proteinExistence type="predicted"/>
<feature type="transmembrane region" description="Helical" evidence="9">
    <location>
        <begin position="240"/>
        <end position="265"/>
    </location>
</feature>
<dbReference type="SUPFAM" id="SSF47384">
    <property type="entry name" value="Homodimeric domain of signal transducing histidine kinase"/>
    <property type="match status" value="1"/>
</dbReference>
<keyword evidence="6 11" id="KW-0418">Kinase</keyword>
<accession>A0A7Z2VKZ2</accession>
<sequence length="674" mass="75772">MNRLKQLQFTLLILMLLPIVLIFPISSTQAKTSASESEAPASRITWDSYYLGDISEGLLPTRWHPFSTMDADPQGVSSNRELWLKATIPNNEHSPGQLLVYSYIVEDFEISLYADGKPIYRSEKLLPSGFISWRMIAYDSKVGAKDQVLVARISPRQNLEGFEVWTGAAPAIALKLLRTEAPVWAGAIVLALLSAISLLLFLFNRSQKLFIYFAVFFASIAIDLTVLWGGWQYAFRPESLMILGSLVHFNWYIGYASGILITYAIVGERGSTWIRNLGYAVVVYAFTAIAGWQILGEQAQLLFYQLFYDYISACLLLVLAVVLIRALRRRRNTEITVFAIGNALLVGGLVLGQSVSGQFGLLPTPRTMLTSHHAFAQIGWTFVGFGGAILCLGIIMGMRIMRMAQLRSTNKELGKLNDELRIANDKLARIDDIRSNMYSEVSHELNTPITAIKGYVQLMLNGTIPAGETRYLQVIHDKSLVMERMIDDMLEIARLENKNTQFDFELVPFTDLFARLCSKVQLDMLERGFAFTWSPIPEPDWPDRFSAIYADPMRVEQVFVNLLSNARKFTPVGGAIRIEAVIERQSLTIRFVDSGCGIEASEREHIFERYYRGQAAKTGTVMGTGLGLPICREIMNAHNGEIGLERSSAQGSTFYIRFPLRYAQMREMEPEETA</sequence>
<feature type="domain" description="Histidine kinase" evidence="10">
    <location>
        <begin position="440"/>
        <end position="662"/>
    </location>
</feature>
<keyword evidence="8" id="KW-0902">Two-component regulatory system</keyword>
<dbReference type="PRINTS" id="PR00344">
    <property type="entry name" value="BCTRLSENSOR"/>
</dbReference>
<keyword evidence="9" id="KW-0812">Transmembrane</keyword>
<dbReference type="EC" id="2.7.13.3" evidence="2"/>
<keyword evidence="3" id="KW-0597">Phosphoprotein</keyword>
<dbReference type="InterPro" id="IPR003594">
    <property type="entry name" value="HATPase_dom"/>
</dbReference>
<dbReference type="Pfam" id="PF00512">
    <property type="entry name" value="HisKA"/>
    <property type="match status" value="1"/>
</dbReference>
<dbReference type="InterPro" id="IPR050736">
    <property type="entry name" value="Sensor_HK_Regulatory"/>
</dbReference>
<dbReference type="RefSeq" id="WP_169281268.1">
    <property type="nucleotide sequence ID" value="NZ_CP051680.1"/>
</dbReference>
<feature type="transmembrane region" description="Helical" evidence="9">
    <location>
        <begin position="210"/>
        <end position="234"/>
    </location>
</feature>
<dbReference type="CDD" id="cd00082">
    <property type="entry name" value="HisKA"/>
    <property type="match status" value="1"/>
</dbReference>
<dbReference type="Gene3D" id="3.30.565.10">
    <property type="entry name" value="Histidine kinase-like ATPase, C-terminal domain"/>
    <property type="match status" value="1"/>
</dbReference>
<dbReference type="PROSITE" id="PS50109">
    <property type="entry name" value="HIS_KIN"/>
    <property type="match status" value="1"/>
</dbReference>
<dbReference type="EMBL" id="CP051680">
    <property type="protein sequence ID" value="QJD84992.1"/>
    <property type="molecule type" value="Genomic_DNA"/>
</dbReference>
<feature type="transmembrane region" description="Helical" evidence="9">
    <location>
        <begin position="301"/>
        <end position="323"/>
    </location>
</feature>
<dbReference type="GO" id="GO:0005524">
    <property type="term" value="F:ATP binding"/>
    <property type="evidence" value="ECO:0007669"/>
    <property type="project" value="UniProtKB-KW"/>
</dbReference>
<dbReference type="AlphaFoldDB" id="A0A7Z2VKZ2"/>
<evidence type="ECO:0000259" key="10">
    <source>
        <dbReference type="PROSITE" id="PS50109"/>
    </source>
</evidence>
<dbReference type="SUPFAM" id="SSF55874">
    <property type="entry name" value="ATPase domain of HSP90 chaperone/DNA topoisomerase II/histidine kinase"/>
    <property type="match status" value="1"/>
</dbReference>
<keyword evidence="4" id="KW-0808">Transferase</keyword>
<evidence type="ECO:0000256" key="5">
    <source>
        <dbReference type="ARBA" id="ARBA00022741"/>
    </source>
</evidence>
<dbReference type="InterPro" id="IPR004358">
    <property type="entry name" value="Sig_transdc_His_kin-like_C"/>
</dbReference>
<evidence type="ECO:0000256" key="6">
    <source>
        <dbReference type="ARBA" id="ARBA00022777"/>
    </source>
</evidence>
<keyword evidence="12" id="KW-1185">Reference proteome</keyword>
<evidence type="ECO:0000256" key="7">
    <source>
        <dbReference type="ARBA" id="ARBA00022840"/>
    </source>
</evidence>
<protein>
    <recommendedName>
        <fullName evidence="2">histidine kinase</fullName>
        <ecNumber evidence="2">2.7.13.3</ecNumber>
    </recommendedName>
</protein>
<evidence type="ECO:0000256" key="9">
    <source>
        <dbReference type="SAM" id="Phobius"/>
    </source>
</evidence>
<keyword evidence="9" id="KW-0472">Membrane</keyword>
<dbReference type="PANTHER" id="PTHR43711:SF1">
    <property type="entry name" value="HISTIDINE KINASE 1"/>
    <property type="match status" value="1"/>
</dbReference>
<dbReference type="InterPro" id="IPR003661">
    <property type="entry name" value="HisK_dim/P_dom"/>
</dbReference>
<feature type="transmembrane region" description="Helical" evidence="9">
    <location>
        <begin position="183"/>
        <end position="203"/>
    </location>
</feature>
<evidence type="ECO:0000256" key="8">
    <source>
        <dbReference type="ARBA" id="ARBA00023012"/>
    </source>
</evidence>
<evidence type="ECO:0000256" key="4">
    <source>
        <dbReference type="ARBA" id="ARBA00022679"/>
    </source>
</evidence>